<dbReference type="RefSeq" id="XP_031578498.1">
    <property type="nucleotide sequence ID" value="XM_031724910.1"/>
</dbReference>
<keyword evidence="2" id="KW-1185">Reference proteome</keyword>
<dbReference type="Proteomes" id="UP000002038">
    <property type="component" value="Unassembled WGS sequence"/>
</dbReference>
<dbReference type="AlphaFoldDB" id="A0A179UP11"/>
<accession>A0A179UP11</accession>
<name>A0A179UP11_BLAGS</name>
<sequence>MGPRSWYTPVSQGRTSPWICCRGMNHISYPAQRLPSCYQHPPPSPRENCWNFLSKIQCGRRLHRASQNKHDADAMTSSPHSSPRIREISTLDGFCNHCAHEILGAHRILLLLSCQVHRGF</sequence>
<dbReference type="KEGG" id="bgh:BDBG_17125"/>
<reference evidence="2" key="1">
    <citation type="journal article" date="2015" name="PLoS Genet.">
        <title>The dynamic genome and transcriptome of the human fungal pathogen Blastomyces and close relative Emmonsia.</title>
        <authorList>
            <person name="Munoz J.F."/>
            <person name="Gauthier G.M."/>
            <person name="Desjardins C.A."/>
            <person name="Gallo J.E."/>
            <person name="Holder J."/>
            <person name="Sullivan T.D."/>
            <person name="Marty A.J."/>
            <person name="Carmen J.C."/>
            <person name="Chen Z."/>
            <person name="Ding L."/>
            <person name="Gujja S."/>
            <person name="Magrini V."/>
            <person name="Misas E."/>
            <person name="Mitreva M."/>
            <person name="Priest M."/>
            <person name="Saif S."/>
            <person name="Whiston E.A."/>
            <person name="Young S."/>
            <person name="Zeng Q."/>
            <person name="Goldman W.E."/>
            <person name="Mardis E.R."/>
            <person name="Taylor J.W."/>
            <person name="McEwen J.G."/>
            <person name="Clay O.K."/>
            <person name="Klein B.S."/>
            <person name="Cuomo C.A."/>
        </authorList>
    </citation>
    <scope>NUCLEOTIDE SEQUENCE [LARGE SCALE GENOMIC DNA]</scope>
    <source>
        <strain evidence="2">SLH14081</strain>
    </source>
</reference>
<proteinExistence type="predicted"/>
<dbReference type="EMBL" id="GG657456">
    <property type="protein sequence ID" value="OAT08837.1"/>
    <property type="molecule type" value="Genomic_DNA"/>
</dbReference>
<dbReference type="VEuPathDB" id="FungiDB:BDBG_17125"/>
<gene>
    <name evidence="1" type="ORF">BDBG_17125</name>
</gene>
<dbReference type="GeneID" id="42528945"/>
<evidence type="ECO:0000313" key="2">
    <source>
        <dbReference type="Proteomes" id="UP000002038"/>
    </source>
</evidence>
<evidence type="ECO:0000313" key="1">
    <source>
        <dbReference type="EMBL" id="OAT08837.1"/>
    </source>
</evidence>
<protein>
    <submittedName>
        <fullName evidence="1">Uncharacterized protein</fullName>
    </submittedName>
</protein>
<organism evidence="1 2">
    <name type="scientific">Blastomyces gilchristii (strain SLH14081)</name>
    <name type="common">Blastomyces dermatitidis</name>
    <dbReference type="NCBI Taxonomy" id="559298"/>
    <lineage>
        <taxon>Eukaryota</taxon>
        <taxon>Fungi</taxon>
        <taxon>Dikarya</taxon>
        <taxon>Ascomycota</taxon>
        <taxon>Pezizomycotina</taxon>
        <taxon>Eurotiomycetes</taxon>
        <taxon>Eurotiomycetidae</taxon>
        <taxon>Onygenales</taxon>
        <taxon>Ajellomycetaceae</taxon>
        <taxon>Blastomyces</taxon>
    </lineage>
</organism>